<protein>
    <submittedName>
        <fullName evidence="2">Uncharacterized protein</fullName>
    </submittedName>
</protein>
<dbReference type="Ensembl" id="ENSMMOT00000015363.1">
    <property type="protein sequence ID" value="ENSMMOP00000015116.1"/>
    <property type="gene ID" value="ENSMMOG00000011546.1"/>
</dbReference>
<feature type="region of interest" description="Disordered" evidence="1">
    <location>
        <begin position="54"/>
        <end position="77"/>
    </location>
</feature>
<dbReference type="STRING" id="94237.ENSMMOP00000015116"/>
<reference evidence="2" key="1">
    <citation type="submission" date="2025-08" db="UniProtKB">
        <authorList>
            <consortium name="Ensembl"/>
        </authorList>
    </citation>
    <scope>IDENTIFICATION</scope>
</reference>
<evidence type="ECO:0000313" key="3">
    <source>
        <dbReference type="Proteomes" id="UP000261620"/>
    </source>
</evidence>
<accession>A0A3Q3WDH8</accession>
<dbReference type="PANTHER" id="PTHR28601:SF1">
    <property type="entry name" value="COILED-COIL DOMAIN-CONTAINING PROTEIN 24"/>
    <property type="match status" value="1"/>
</dbReference>
<proteinExistence type="predicted"/>
<dbReference type="Proteomes" id="UP000261620">
    <property type="component" value="Unplaced"/>
</dbReference>
<evidence type="ECO:0000256" key="1">
    <source>
        <dbReference type="SAM" id="MobiDB-lite"/>
    </source>
</evidence>
<dbReference type="InterPro" id="IPR031367">
    <property type="entry name" value="CCDC24"/>
</dbReference>
<dbReference type="OMA" id="HTEVREM"/>
<sequence length="178" mass="19897">MDSFLHSNLIAEHVAGSELPKIRTALGNSLLDMYTDMHSEVRLWYKMWQENQQGKSSSGSRSGTPHPHGLGSPLADPPAVKELVRAEVKMLLQTLRERASTGGRGEEELVSRYKPEMVDYALGHRNCTSPERELGCSFLLFCRPSSRCSVRSTAENEIEAVRDKLNVTDIEQVVGRLK</sequence>
<evidence type="ECO:0000313" key="2">
    <source>
        <dbReference type="Ensembl" id="ENSMMOP00000015116.1"/>
    </source>
</evidence>
<keyword evidence="3" id="KW-1185">Reference proteome</keyword>
<name>A0A3Q3WDH8_MOLML</name>
<feature type="compositionally biased region" description="Low complexity" evidence="1">
    <location>
        <begin position="54"/>
        <end position="63"/>
    </location>
</feature>
<dbReference type="AlphaFoldDB" id="A0A3Q3WDH8"/>
<dbReference type="Pfam" id="PF15669">
    <property type="entry name" value="CCDC24"/>
    <property type="match status" value="1"/>
</dbReference>
<dbReference type="PANTHER" id="PTHR28601">
    <property type="entry name" value="COILED-COIL DOMAIN-CONTAINING PROTEIN 24"/>
    <property type="match status" value="1"/>
</dbReference>
<reference evidence="2" key="2">
    <citation type="submission" date="2025-09" db="UniProtKB">
        <authorList>
            <consortium name="Ensembl"/>
        </authorList>
    </citation>
    <scope>IDENTIFICATION</scope>
</reference>
<organism evidence="2 3">
    <name type="scientific">Mola mola</name>
    <name type="common">Ocean sunfish</name>
    <name type="synonym">Tetraodon mola</name>
    <dbReference type="NCBI Taxonomy" id="94237"/>
    <lineage>
        <taxon>Eukaryota</taxon>
        <taxon>Metazoa</taxon>
        <taxon>Chordata</taxon>
        <taxon>Craniata</taxon>
        <taxon>Vertebrata</taxon>
        <taxon>Euteleostomi</taxon>
        <taxon>Actinopterygii</taxon>
        <taxon>Neopterygii</taxon>
        <taxon>Teleostei</taxon>
        <taxon>Neoteleostei</taxon>
        <taxon>Acanthomorphata</taxon>
        <taxon>Eupercaria</taxon>
        <taxon>Tetraodontiformes</taxon>
        <taxon>Molidae</taxon>
        <taxon>Mola</taxon>
    </lineage>
</organism>